<dbReference type="Proteomes" id="UP000053237">
    <property type="component" value="Unassembled WGS sequence"/>
</dbReference>
<dbReference type="InterPro" id="IPR000306">
    <property type="entry name" value="Znf_FYVE"/>
</dbReference>
<evidence type="ECO:0000256" key="1">
    <source>
        <dbReference type="ARBA" id="ARBA00004167"/>
    </source>
</evidence>
<keyword evidence="7 9" id="KW-0472">Membrane</keyword>
<evidence type="ECO:0000256" key="3">
    <source>
        <dbReference type="ARBA" id="ARBA00022723"/>
    </source>
</evidence>
<keyword evidence="4 8" id="KW-0863">Zinc-finger</keyword>
<dbReference type="CDD" id="cd00065">
    <property type="entry name" value="FYVE_like_SF"/>
    <property type="match status" value="1"/>
</dbReference>
<reference evidence="12 13" key="1">
    <citation type="submission" date="2012-05" db="EMBL/GenBank/DDBJ databases">
        <title>Recombination and specialization in a pathogen metapopulation.</title>
        <authorList>
            <person name="Gardiner A."/>
            <person name="Kemen E."/>
            <person name="Schultz-Larsen T."/>
            <person name="MacLean D."/>
            <person name="Van Oosterhout C."/>
            <person name="Jones J.D.G."/>
        </authorList>
    </citation>
    <scope>NUCLEOTIDE SEQUENCE [LARGE SCALE GENOMIC DNA]</scope>
    <source>
        <strain evidence="12 13">Ac Nc2</strain>
    </source>
</reference>
<dbReference type="PROSITE" id="PS50178">
    <property type="entry name" value="ZF_FYVE"/>
    <property type="match status" value="1"/>
</dbReference>
<dbReference type="PROSITE" id="PS51778">
    <property type="entry name" value="VAST"/>
    <property type="match status" value="1"/>
</dbReference>
<evidence type="ECO:0000256" key="4">
    <source>
        <dbReference type="ARBA" id="ARBA00022771"/>
    </source>
</evidence>
<dbReference type="SMART" id="SM00568">
    <property type="entry name" value="GRAM"/>
    <property type="match status" value="1"/>
</dbReference>
<dbReference type="AlphaFoldDB" id="A0A024GHY5"/>
<dbReference type="PANTHER" id="PTHR47666">
    <property type="entry name" value="PROTEIN VASCULAR ASSOCIATED DEATH 1, CHLOROPLASTIC"/>
    <property type="match status" value="1"/>
</dbReference>
<dbReference type="OrthoDB" id="957735at2759"/>
<keyword evidence="6 9" id="KW-1133">Transmembrane helix</keyword>
<accession>A0A024GHY5</accession>
<dbReference type="EMBL" id="CAIX01000128">
    <property type="protein sequence ID" value="CCI46488.1"/>
    <property type="molecule type" value="Genomic_DNA"/>
</dbReference>
<dbReference type="SUPFAM" id="SSF57903">
    <property type="entry name" value="FYVE/PHD zinc finger"/>
    <property type="match status" value="1"/>
</dbReference>
<comment type="subcellular location">
    <subcellularLocation>
        <location evidence="1">Membrane</location>
        <topology evidence="1">Single-pass membrane protein</topology>
    </subcellularLocation>
</comment>
<dbReference type="Pfam" id="PF02893">
    <property type="entry name" value="GRAM"/>
    <property type="match status" value="1"/>
</dbReference>
<keyword evidence="3" id="KW-0479">Metal-binding</keyword>
<evidence type="ECO:0000259" key="11">
    <source>
        <dbReference type="PROSITE" id="PS51778"/>
    </source>
</evidence>
<dbReference type="GO" id="GO:0008270">
    <property type="term" value="F:zinc ion binding"/>
    <property type="evidence" value="ECO:0007669"/>
    <property type="project" value="UniProtKB-KW"/>
</dbReference>
<dbReference type="Gene3D" id="2.30.29.30">
    <property type="entry name" value="Pleckstrin-homology domain (PH domain)/Phosphotyrosine-binding domain (PTB)"/>
    <property type="match status" value="1"/>
</dbReference>
<comment type="caution">
    <text evidence="12">The sequence shown here is derived from an EMBL/GenBank/DDBJ whole genome shotgun (WGS) entry which is preliminary data.</text>
</comment>
<dbReference type="Gene3D" id="3.30.40.10">
    <property type="entry name" value="Zinc/RING finger domain, C3HC4 (zinc finger)"/>
    <property type="match status" value="1"/>
</dbReference>
<dbReference type="PANTHER" id="PTHR47666:SF1">
    <property type="entry name" value="PROTEIN VASCULAR ASSOCIATED DEATH 1, CHLOROPLASTIC"/>
    <property type="match status" value="1"/>
</dbReference>
<dbReference type="GO" id="GO:0016020">
    <property type="term" value="C:membrane"/>
    <property type="evidence" value="ECO:0007669"/>
    <property type="project" value="UniProtKB-SubCell"/>
</dbReference>
<name>A0A024GHY5_9STRA</name>
<keyword evidence="5" id="KW-0862">Zinc</keyword>
<gene>
    <name evidence="12" type="ORF">BN9_074170</name>
</gene>
<evidence type="ECO:0000313" key="12">
    <source>
        <dbReference type="EMBL" id="CCI46488.1"/>
    </source>
</evidence>
<feature type="domain" description="FYVE-type" evidence="10">
    <location>
        <begin position="176"/>
        <end position="240"/>
    </location>
</feature>
<evidence type="ECO:0008006" key="14">
    <source>
        <dbReference type="Google" id="ProtNLM"/>
    </source>
</evidence>
<feature type="transmembrane region" description="Helical" evidence="9">
    <location>
        <begin position="695"/>
        <end position="717"/>
    </location>
</feature>
<dbReference type="InterPro" id="IPR004182">
    <property type="entry name" value="GRAM"/>
</dbReference>
<dbReference type="STRING" id="65357.A0A024GHY5"/>
<dbReference type="SMART" id="SM00064">
    <property type="entry name" value="FYVE"/>
    <property type="match status" value="1"/>
</dbReference>
<evidence type="ECO:0000256" key="6">
    <source>
        <dbReference type="ARBA" id="ARBA00022989"/>
    </source>
</evidence>
<sequence>MTIDYTIAPLIMKSSSSDELPPTSTIIETRNTDIETCRASDEKDGSDTRPITLQKPQLEALRVATLTPSNDLTLRAILSPSMLADDPKIRRRDSMVQLQTEYPSEIAAHIAMEPLALEMAVGRDVRAVTVKGARERIATQRGRRSSPDFSAYINKIETEEDHPVMIVHPDLPPPPFANMTFCDNCREDIGTLLTKGRHHCRNCGGSFCSNCSSKVIVVPYQVFLAKGEQRVCDSCYYRIREFHSQLDCTHVTWNGLPPISKDQLRKEFRLGQYEKPVTIFHCCYFMDLAPFYGHLFLTRRHVCFRPYRLQSGCELKVAFGKVEALVKPEFYYINALQVNTQKGIKYSFAEFNGLRDLCFLRMDQLIRANQEGLKHQSLLHLDAETLSRQADTRRQTYCNMVPHHETTEIPLSQHSEKSIVDDELSEEITIPFVPMPPDGPLSKMTILLDCELAVDLKAAFDLLWNDGIGHDFFHQFLMQAQDIDIDIDPWKASGEHTIFKDGFEMSKETDYSLFRHVRSQHPPKVTFPGLPPYATCHRVQRFRLDTSESSSSSGASTVTWNRFIISEINRMSKIPFSDYFEIETRWVFTRDGCGFSHVEVGLSIHYLRSTWFRSQINSSTISESKDVFKLWSQMALCHLEKSKAPSASLTICEREETKEEQEGDSVKNDGHVVVCSDIDAVEVDGSKLCYKPIGLLFSIMVICVVVSVVWSLLGSLWDSGKYVEILKTLRSIETQLQAQEEVLNDLQRHQSTCDAK</sequence>
<dbReference type="InParanoid" id="A0A024GHY5"/>
<dbReference type="InterPro" id="IPR011993">
    <property type="entry name" value="PH-like_dom_sf"/>
</dbReference>
<evidence type="ECO:0000259" key="10">
    <source>
        <dbReference type="PROSITE" id="PS50178"/>
    </source>
</evidence>
<dbReference type="Pfam" id="PF16016">
    <property type="entry name" value="VASt"/>
    <property type="match status" value="1"/>
</dbReference>
<proteinExistence type="predicted"/>
<evidence type="ECO:0000256" key="8">
    <source>
        <dbReference type="PROSITE-ProRule" id="PRU00091"/>
    </source>
</evidence>
<dbReference type="InterPro" id="IPR011011">
    <property type="entry name" value="Znf_FYVE_PHD"/>
</dbReference>
<protein>
    <recommendedName>
        <fullName evidence="14">FYVE-type domain-containing protein</fullName>
    </recommendedName>
</protein>
<keyword evidence="13" id="KW-1185">Reference proteome</keyword>
<dbReference type="InterPro" id="IPR017455">
    <property type="entry name" value="Znf_FYVE-rel"/>
</dbReference>
<evidence type="ECO:0000256" key="2">
    <source>
        <dbReference type="ARBA" id="ARBA00022692"/>
    </source>
</evidence>
<evidence type="ECO:0000256" key="9">
    <source>
        <dbReference type="SAM" id="Phobius"/>
    </source>
</evidence>
<evidence type="ECO:0000256" key="7">
    <source>
        <dbReference type="ARBA" id="ARBA00023136"/>
    </source>
</evidence>
<keyword evidence="2 9" id="KW-0812">Transmembrane</keyword>
<evidence type="ECO:0000313" key="13">
    <source>
        <dbReference type="Proteomes" id="UP000053237"/>
    </source>
</evidence>
<evidence type="ECO:0000256" key="5">
    <source>
        <dbReference type="ARBA" id="ARBA00022833"/>
    </source>
</evidence>
<dbReference type="InterPro" id="IPR031968">
    <property type="entry name" value="VASt"/>
</dbReference>
<organism evidence="12 13">
    <name type="scientific">Albugo candida</name>
    <dbReference type="NCBI Taxonomy" id="65357"/>
    <lineage>
        <taxon>Eukaryota</taxon>
        <taxon>Sar</taxon>
        <taxon>Stramenopiles</taxon>
        <taxon>Oomycota</taxon>
        <taxon>Peronosporomycetes</taxon>
        <taxon>Albuginales</taxon>
        <taxon>Albuginaceae</taxon>
        <taxon>Albugo</taxon>
    </lineage>
</organism>
<dbReference type="Pfam" id="PF01363">
    <property type="entry name" value="FYVE"/>
    <property type="match status" value="1"/>
</dbReference>
<feature type="domain" description="VASt" evidence="11">
    <location>
        <begin position="443"/>
        <end position="643"/>
    </location>
</feature>
<dbReference type="InterPro" id="IPR013083">
    <property type="entry name" value="Znf_RING/FYVE/PHD"/>
</dbReference>